<evidence type="ECO:0000256" key="5">
    <source>
        <dbReference type="ARBA" id="ARBA00022989"/>
    </source>
</evidence>
<evidence type="ECO:0000313" key="14">
    <source>
        <dbReference type="Proteomes" id="UP001239994"/>
    </source>
</evidence>
<dbReference type="PANTHER" id="PTHR45638:SF6">
    <property type="entry name" value="CYCLIC NUCLEOTIDE-GATED CATION CHANNEL ALPHA-3"/>
    <property type="match status" value="1"/>
</dbReference>
<protein>
    <recommendedName>
        <fullName evidence="12">Cyclic nucleotide-binding domain-containing protein</fullName>
    </recommendedName>
</protein>
<proteinExistence type="predicted"/>
<sequence>MVPSLLVIGVHVRVAARHLHVDEHADSKSKRRPHSICEDTTSDMQGVISAATSQPQESRRSSFTGAGAMARIRESCILYGVHGHLVSCVHLPGSPISCLCCETGHPTGCNTKLSGPTPSWSDSAGLSLKTSPAAVAMPIPPHSTRTSFARTKRRKKTMRKQRKRKKDGDKKDDKKEKKDKKKDYKKDDKKAAKQEDLLGGVGGGVRMLMLLWCYFCRACFNELQDTYTILWVILDYTSDALYYIDTYVRSRTGFLEQGLLVKDTKKLLNHYIKTPQFKYEILSMIPTDIIMLKVGYNNPELRFNRLFRMGRLFEFCDRTETRTSCPNIFRISNLVLYILVIIHWNACIFFAISKTIGFGTDTWVYPNISHPEYGRLARKYIYCLYWSTLTLTTIGETPPPVKDIEYLFVITDFLIGVLIFATIVGNVGAMISNMNASRAEFQAKIDSIKQYMQFRKVTKDLEARVIKWFDYLWTEKKTCDEKEVLKNLPYKLRAEIAINVHLDTLKKVRIFQDCEAGLLIELVLKLQPQVFSPGDYICKKGDIGREMYIIKEGKLAVVADDGVTQFVVLSDGAYFGEISILGIKGSKAGNRRTANIRSVGYSDLFALSKDDLMEALTEYPEAKKALEEKGKAILMKDNLIDETVANAGADPKDLEEKILRLESNLDVMSTKFAKLMAEYMSYQSKIKQRLTYMENKVKTLQSQHLSEVVEDKK</sequence>
<dbReference type="Pfam" id="PF00520">
    <property type="entry name" value="Ion_trans"/>
    <property type="match status" value="1"/>
</dbReference>
<dbReference type="InterPro" id="IPR018490">
    <property type="entry name" value="cNMP-bd_dom_sf"/>
</dbReference>
<feature type="compositionally biased region" description="Polar residues" evidence="10">
    <location>
        <begin position="38"/>
        <end position="61"/>
    </location>
</feature>
<dbReference type="SUPFAM" id="SSF51206">
    <property type="entry name" value="cAMP-binding domain-like"/>
    <property type="match status" value="1"/>
</dbReference>
<dbReference type="InterPro" id="IPR032406">
    <property type="entry name" value="CLZ_dom"/>
</dbReference>
<reference evidence="13" key="1">
    <citation type="submission" date="2023-03" db="EMBL/GenBank/DDBJ databases">
        <title>Electrophorus voltai genome.</title>
        <authorList>
            <person name="Bian C."/>
        </authorList>
    </citation>
    <scope>NUCLEOTIDE SEQUENCE</scope>
    <source>
        <strain evidence="13">CB-2022</strain>
        <tissue evidence="13">Muscle</tissue>
    </source>
</reference>
<dbReference type="InterPro" id="IPR000595">
    <property type="entry name" value="cNMP-bd_dom"/>
</dbReference>
<keyword evidence="9" id="KW-0407">Ion channel</keyword>
<evidence type="ECO:0000256" key="4">
    <source>
        <dbReference type="ARBA" id="ARBA00022692"/>
    </source>
</evidence>
<evidence type="ECO:0000259" key="12">
    <source>
        <dbReference type="PROSITE" id="PS50042"/>
    </source>
</evidence>
<dbReference type="GO" id="GO:0005886">
    <property type="term" value="C:plasma membrane"/>
    <property type="evidence" value="ECO:0007669"/>
    <property type="project" value="TreeGrafter"/>
</dbReference>
<dbReference type="PROSITE" id="PS50042">
    <property type="entry name" value="CNMP_BINDING_3"/>
    <property type="match status" value="1"/>
</dbReference>
<dbReference type="GO" id="GO:0030553">
    <property type="term" value="F:cGMP binding"/>
    <property type="evidence" value="ECO:0007669"/>
    <property type="project" value="TreeGrafter"/>
</dbReference>
<accession>A0AAD9DXE2</accession>
<dbReference type="FunFam" id="2.60.120.10:FF:000002">
    <property type="entry name" value="Cyclic nucleotide gated channel alpha 1a"/>
    <property type="match status" value="1"/>
</dbReference>
<keyword evidence="6" id="KW-0406">Ion transport</keyword>
<comment type="caution">
    <text evidence="13">The sequence shown here is derived from an EMBL/GenBank/DDBJ whole genome shotgun (WGS) entry which is preliminary data.</text>
</comment>
<keyword evidence="7 11" id="KW-0472">Membrane</keyword>
<dbReference type="Pfam" id="PF16526">
    <property type="entry name" value="CLZ"/>
    <property type="match status" value="1"/>
</dbReference>
<keyword evidence="2" id="KW-0813">Transport</keyword>
<evidence type="ECO:0000256" key="6">
    <source>
        <dbReference type="ARBA" id="ARBA00023065"/>
    </source>
</evidence>
<keyword evidence="14" id="KW-1185">Reference proteome</keyword>
<dbReference type="Gene3D" id="1.10.287.630">
    <property type="entry name" value="Helix hairpin bin"/>
    <property type="match status" value="1"/>
</dbReference>
<dbReference type="Gene3D" id="2.60.120.10">
    <property type="entry name" value="Jelly Rolls"/>
    <property type="match status" value="1"/>
</dbReference>
<evidence type="ECO:0000256" key="3">
    <source>
        <dbReference type="ARBA" id="ARBA00022606"/>
    </source>
</evidence>
<dbReference type="InterPro" id="IPR018488">
    <property type="entry name" value="cNMP-bd_CS"/>
</dbReference>
<feature type="region of interest" description="Disordered" evidence="10">
    <location>
        <begin position="132"/>
        <end position="187"/>
    </location>
</feature>
<dbReference type="PROSITE" id="PS00889">
    <property type="entry name" value="CNMP_BINDING_2"/>
    <property type="match status" value="1"/>
</dbReference>
<dbReference type="GO" id="GO:0005222">
    <property type="term" value="F:intracellularly cAMP-activated cation channel activity"/>
    <property type="evidence" value="ECO:0007669"/>
    <property type="project" value="TreeGrafter"/>
</dbReference>
<dbReference type="Gene3D" id="1.20.5.300">
    <property type="match status" value="1"/>
</dbReference>
<evidence type="ECO:0000256" key="7">
    <source>
        <dbReference type="ARBA" id="ARBA00023136"/>
    </source>
</evidence>
<dbReference type="Proteomes" id="UP001239994">
    <property type="component" value="Unassembled WGS sequence"/>
</dbReference>
<evidence type="ECO:0000313" key="13">
    <source>
        <dbReference type="EMBL" id="KAK1796638.1"/>
    </source>
</evidence>
<gene>
    <name evidence="13" type="ORF">P4O66_009666</name>
</gene>
<keyword evidence="5 11" id="KW-1133">Transmembrane helix</keyword>
<keyword evidence="8" id="KW-1071">Ligand-gated ion channel</keyword>
<dbReference type="SUPFAM" id="SSF81324">
    <property type="entry name" value="Voltage-gated potassium channels"/>
    <property type="match status" value="1"/>
</dbReference>
<feature type="transmembrane region" description="Helical" evidence="11">
    <location>
        <begin position="334"/>
        <end position="356"/>
    </location>
</feature>
<dbReference type="GO" id="GO:0044877">
    <property type="term" value="F:protein-containing complex binding"/>
    <property type="evidence" value="ECO:0007669"/>
    <property type="project" value="TreeGrafter"/>
</dbReference>
<dbReference type="InterPro" id="IPR005821">
    <property type="entry name" value="Ion_trans_dom"/>
</dbReference>
<dbReference type="GO" id="GO:0005223">
    <property type="term" value="F:intracellularly cGMP-activated cation channel activity"/>
    <property type="evidence" value="ECO:0007669"/>
    <property type="project" value="TreeGrafter"/>
</dbReference>
<evidence type="ECO:0000256" key="11">
    <source>
        <dbReference type="SAM" id="Phobius"/>
    </source>
</evidence>
<dbReference type="Pfam" id="PF00027">
    <property type="entry name" value="cNMP_binding"/>
    <property type="match status" value="1"/>
</dbReference>
<dbReference type="CDD" id="cd00038">
    <property type="entry name" value="CAP_ED"/>
    <property type="match status" value="1"/>
</dbReference>
<dbReference type="AlphaFoldDB" id="A0AAD9DXE2"/>
<feature type="domain" description="Cyclic nucleotide-binding" evidence="12">
    <location>
        <begin position="510"/>
        <end position="624"/>
    </location>
</feature>
<dbReference type="PROSITE" id="PS00888">
    <property type="entry name" value="CNMP_BINDING_1"/>
    <property type="match status" value="1"/>
</dbReference>
<feature type="region of interest" description="Disordered" evidence="10">
    <location>
        <begin position="23"/>
        <end position="61"/>
    </location>
</feature>
<dbReference type="InterPro" id="IPR014710">
    <property type="entry name" value="RmlC-like_jellyroll"/>
</dbReference>
<comment type="subcellular location">
    <subcellularLocation>
        <location evidence="1">Membrane</location>
        <topology evidence="1">Multi-pass membrane protein</topology>
    </subcellularLocation>
</comment>
<evidence type="ECO:0000256" key="2">
    <source>
        <dbReference type="ARBA" id="ARBA00022448"/>
    </source>
</evidence>
<evidence type="ECO:0000256" key="9">
    <source>
        <dbReference type="ARBA" id="ARBA00023303"/>
    </source>
</evidence>
<dbReference type="EMBL" id="JAROKS010000015">
    <property type="protein sequence ID" value="KAK1796638.1"/>
    <property type="molecule type" value="Genomic_DNA"/>
</dbReference>
<name>A0AAD9DXE2_9TELE</name>
<dbReference type="PANTHER" id="PTHR45638">
    <property type="entry name" value="CYCLIC NUCLEOTIDE-GATED CATION CHANNEL SUBUNIT A"/>
    <property type="match status" value="1"/>
</dbReference>
<dbReference type="Gene3D" id="1.10.287.70">
    <property type="match status" value="1"/>
</dbReference>
<organism evidence="13 14">
    <name type="scientific">Electrophorus voltai</name>
    <dbReference type="NCBI Taxonomy" id="2609070"/>
    <lineage>
        <taxon>Eukaryota</taxon>
        <taxon>Metazoa</taxon>
        <taxon>Chordata</taxon>
        <taxon>Craniata</taxon>
        <taxon>Vertebrata</taxon>
        <taxon>Euteleostomi</taxon>
        <taxon>Actinopterygii</taxon>
        <taxon>Neopterygii</taxon>
        <taxon>Teleostei</taxon>
        <taxon>Ostariophysi</taxon>
        <taxon>Gymnotiformes</taxon>
        <taxon>Gymnotoidei</taxon>
        <taxon>Gymnotidae</taxon>
        <taxon>Electrophorus</taxon>
    </lineage>
</organism>
<dbReference type="FunFam" id="1.20.5.300:FF:000002">
    <property type="entry name" value="Cyclic nucleotide-gated channel alpha 3"/>
    <property type="match status" value="1"/>
</dbReference>
<feature type="compositionally biased region" description="Basic residues" evidence="10">
    <location>
        <begin position="150"/>
        <end position="165"/>
    </location>
</feature>
<feature type="compositionally biased region" description="Basic and acidic residues" evidence="10">
    <location>
        <begin position="166"/>
        <end position="187"/>
    </location>
</feature>
<dbReference type="FunFam" id="1.10.287.70:FF:000030">
    <property type="entry name" value="Cyclic nucleotide-gated channel alpha 3"/>
    <property type="match status" value="1"/>
</dbReference>
<keyword evidence="3" id="KW-0716">Sensory transduction</keyword>
<evidence type="ECO:0000256" key="8">
    <source>
        <dbReference type="ARBA" id="ARBA00023286"/>
    </source>
</evidence>
<dbReference type="FunFam" id="1.10.287.630:FF:000001">
    <property type="entry name" value="Cyclic nucleotide-gated channel alpha 3"/>
    <property type="match status" value="1"/>
</dbReference>
<evidence type="ECO:0000256" key="1">
    <source>
        <dbReference type="ARBA" id="ARBA00004141"/>
    </source>
</evidence>
<dbReference type="InterPro" id="IPR050866">
    <property type="entry name" value="CNG_cation_channel"/>
</dbReference>
<dbReference type="GO" id="GO:0017071">
    <property type="term" value="C:intracellular cyclic nucleotide activated cation channel complex"/>
    <property type="evidence" value="ECO:0007669"/>
    <property type="project" value="TreeGrafter"/>
</dbReference>
<evidence type="ECO:0000256" key="10">
    <source>
        <dbReference type="SAM" id="MobiDB-lite"/>
    </source>
</evidence>
<keyword evidence="4 11" id="KW-0812">Transmembrane</keyword>
<feature type="transmembrane region" description="Helical" evidence="11">
    <location>
        <begin position="406"/>
        <end position="429"/>
    </location>
</feature>
<dbReference type="SMART" id="SM00100">
    <property type="entry name" value="cNMP"/>
    <property type="match status" value="1"/>
</dbReference>